<comment type="catalytic activity">
    <reaction evidence="6">
        <text>L-histidine(out) + L-arginine(in) = L-histidine(in) + L-arginine(out)</text>
        <dbReference type="Rhea" id="RHEA:71063"/>
        <dbReference type="ChEBI" id="CHEBI:32682"/>
        <dbReference type="ChEBI" id="CHEBI:57595"/>
    </reaction>
</comment>
<protein>
    <submittedName>
        <fullName evidence="8">PQ-loop-domain-containing protein</fullName>
    </submittedName>
</protein>
<sequence>MIEGHESLSSILGWMSIACWIVVYSPQIWENYELQSGEGLSVLFVLIWLAGDLANLFGAMLAGLLPTIIILGAYYTVCDLTLLGQVYYYRWKNSRQAVPTLVPDVSLPAGTASENTPLIASVDPIDRDQRPSLAKQFIKYAFAVLFVLSTGVAAWAIDQHIHKGQPRTRPEEVVEWKSQLLGWFSAVMFLGARVPQILKNLQTKCEGLSPALFLFSIAGNTTYALSILAASMEYRHLVANAAWLAGSLLTVFLDIFVLLQFFYYRTVDRPLASGASLS</sequence>
<keyword evidence="4 7" id="KW-0472">Membrane</keyword>
<proteinExistence type="inferred from homology"/>
<dbReference type="OrthoDB" id="8048523at2759"/>
<organism evidence="8 9">
    <name type="scientific">Cristinia sonorae</name>
    <dbReference type="NCBI Taxonomy" id="1940300"/>
    <lineage>
        <taxon>Eukaryota</taxon>
        <taxon>Fungi</taxon>
        <taxon>Dikarya</taxon>
        <taxon>Basidiomycota</taxon>
        <taxon>Agaricomycotina</taxon>
        <taxon>Agaricomycetes</taxon>
        <taxon>Agaricomycetidae</taxon>
        <taxon>Agaricales</taxon>
        <taxon>Pleurotineae</taxon>
        <taxon>Stephanosporaceae</taxon>
        <taxon>Cristinia</taxon>
    </lineage>
</organism>
<evidence type="ECO:0000256" key="3">
    <source>
        <dbReference type="ARBA" id="ARBA00022989"/>
    </source>
</evidence>
<evidence type="ECO:0000256" key="6">
    <source>
        <dbReference type="ARBA" id="ARBA00050768"/>
    </source>
</evidence>
<accession>A0A8K0UVW3</accession>
<feature type="transmembrane region" description="Helical" evidence="7">
    <location>
        <begin position="210"/>
        <end position="230"/>
    </location>
</feature>
<evidence type="ECO:0000313" key="8">
    <source>
        <dbReference type="EMBL" id="KAH8104689.1"/>
    </source>
</evidence>
<dbReference type="GO" id="GO:0098852">
    <property type="term" value="C:lytic vacuole membrane"/>
    <property type="evidence" value="ECO:0007669"/>
    <property type="project" value="UniProtKB-ARBA"/>
</dbReference>
<evidence type="ECO:0000256" key="5">
    <source>
        <dbReference type="ARBA" id="ARBA00038039"/>
    </source>
</evidence>
<feature type="transmembrane region" description="Helical" evidence="7">
    <location>
        <begin position="12"/>
        <end position="29"/>
    </location>
</feature>
<evidence type="ECO:0000256" key="1">
    <source>
        <dbReference type="ARBA" id="ARBA00004141"/>
    </source>
</evidence>
<gene>
    <name evidence="8" type="ORF">BXZ70DRAFT_608750</name>
</gene>
<dbReference type="SMART" id="SM00679">
    <property type="entry name" value="CTNS"/>
    <property type="match status" value="2"/>
</dbReference>
<evidence type="ECO:0000256" key="4">
    <source>
        <dbReference type="ARBA" id="ARBA00023136"/>
    </source>
</evidence>
<comment type="caution">
    <text evidence="8">The sequence shown here is derived from an EMBL/GenBank/DDBJ whole genome shotgun (WGS) entry which is preliminary data.</text>
</comment>
<dbReference type="FunFam" id="1.20.1280.290:FF:000009">
    <property type="entry name" value="PQ loop repeat family protein"/>
    <property type="match status" value="1"/>
</dbReference>
<evidence type="ECO:0000256" key="2">
    <source>
        <dbReference type="ARBA" id="ARBA00022692"/>
    </source>
</evidence>
<dbReference type="FunFam" id="1.20.1280.290:FF:000012">
    <property type="entry name" value="Vacuolar membrane PQ loop repeat protein"/>
    <property type="match status" value="1"/>
</dbReference>
<dbReference type="Gene3D" id="1.20.1280.290">
    <property type="match status" value="2"/>
</dbReference>
<reference evidence="8" key="1">
    <citation type="journal article" date="2021" name="New Phytol.">
        <title>Evolutionary innovations through gain and loss of genes in the ectomycorrhizal Boletales.</title>
        <authorList>
            <person name="Wu G."/>
            <person name="Miyauchi S."/>
            <person name="Morin E."/>
            <person name="Kuo A."/>
            <person name="Drula E."/>
            <person name="Varga T."/>
            <person name="Kohler A."/>
            <person name="Feng B."/>
            <person name="Cao Y."/>
            <person name="Lipzen A."/>
            <person name="Daum C."/>
            <person name="Hundley H."/>
            <person name="Pangilinan J."/>
            <person name="Johnson J."/>
            <person name="Barry K."/>
            <person name="LaButti K."/>
            <person name="Ng V."/>
            <person name="Ahrendt S."/>
            <person name="Min B."/>
            <person name="Choi I.G."/>
            <person name="Park H."/>
            <person name="Plett J.M."/>
            <person name="Magnuson J."/>
            <person name="Spatafora J.W."/>
            <person name="Nagy L.G."/>
            <person name="Henrissat B."/>
            <person name="Grigoriev I.V."/>
            <person name="Yang Z.L."/>
            <person name="Xu J."/>
            <person name="Martin F.M."/>
        </authorList>
    </citation>
    <scope>NUCLEOTIDE SEQUENCE</scope>
    <source>
        <strain evidence="8">KKN 215</strain>
    </source>
</reference>
<dbReference type="InterPro" id="IPR006603">
    <property type="entry name" value="PQ-loop_rpt"/>
</dbReference>
<comment type="subcellular location">
    <subcellularLocation>
        <location evidence="1">Membrane</location>
        <topology evidence="1">Multi-pass membrane protein</topology>
    </subcellularLocation>
</comment>
<dbReference type="EMBL" id="JAEVFJ010000005">
    <property type="protein sequence ID" value="KAH8104689.1"/>
    <property type="molecule type" value="Genomic_DNA"/>
</dbReference>
<keyword evidence="2 7" id="KW-0812">Transmembrane</keyword>
<dbReference type="PANTHER" id="PTHR16201">
    <property type="entry name" value="SEVEN TRANSMEMBRANE PROTEIN 1-RELATED"/>
    <property type="match status" value="1"/>
</dbReference>
<keyword evidence="3 7" id="KW-1133">Transmembrane helix</keyword>
<dbReference type="Pfam" id="PF04193">
    <property type="entry name" value="PQ-loop"/>
    <property type="match status" value="2"/>
</dbReference>
<name>A0A8K0UVW3_9AGAR</name>
<dbReference type="GO" id="GO:0015174">
    <property type="term" value="F:basic amino acid transmembrane transporter activity"/>
    <property type="evidence" value="ECO:0007669"/>
    <property type="project" value="UniProtKB-ARBA"/>
</dbReference>
<dbReference type="PANTHER" id="PTHR16201:SF44">
    <property type="entry name" value="SEVEN TRANSMEMBRANE PROTEIN 1"/>
    <property type="match status" value="1"/>
</dbReference>
<dbReference type="AlphaFoldDB" id="A0A8K0UVW3"/>
<feature type="transmembrane region" description="Helical" evidence="7">
    <location>
        <begin position="137"/>
        <end position="157"/>
    </location>
</feature>
<comment type="similarity">
    <text evidence="5">Belongs to the laat-1 family.</text>
</comment>
<dbReference type="Proteomes" id="UP000813824">
    <property type="component" value="Unassembled WGS sequence"/>
</dbReference>
<feature type="transmembrane region" description="Helical" evidence="7">
    <location>
        <begin position="242"/>
        <end position="264"/>
    </location>
</feature>
<dbReference type="GO" id="GO:0034486">
    <property type="term" value="P:vacuolar transmembrane transport"/>
    <property type="evidence" value="ECO:0007669"/>
    <property type="project" value="UniProtKB-ARBA"/>
</dbReference>
<dbReference type="InterPro" id="IPR051415">
    <property type="entry name" value="LAAT-1"/>
</dbReference>
<keyword evidence="9" id="KW-1185">Reference proteome</keyword>
<evidence type="ECO:0000313" key="9">
    <source>
        <dbReference type="Proteomes" id="UP000813824"/>
    </source>
</evidence>
<evidence type="ECO:0000256" key="7">
    <source>
        <dbReference type="SAM" id="Phobius"/>
    </source>
</evidence>